<organism evidence="1 2">
    <name type="scientific">Pedobacter rhodius</name>
    <dbReference type="NCBI Taxonomy" id="3004098"/>
    <lineage>
        <taxon>Bacteria</taxon>
        <taxon>Pseudomonadati</taxon>
        <taxon>Bacteroidota</taxon>
        <taxon>Sphingobacteriia</taxon>
        <taxon>Sphingobacteriales</taxon>
        <taxon>Sphingobacteriaceae</taxon>
        <taxon>Pedobacter</taxon>
    </lineage>
</organism>
<dbReference type="RefSeq" id="WP_269414953.1">
    <property type="nucleotide sequence ID" value="NZ_JAPWGL010000002.1"/>
</dbReference>
<reference evidence="1" key="1">
    <citation type="submission" date="2022-12" db="EMBL/GenBank/DDBJ databases">
        <title>Genome sequence of SJ11.</title>
        <authorList>
            <person name="Woo H."/>
        </authorList>
    </citation>
    <scope>NUCLEOTIDE SEQUENCE</scope>
    <source>
        <strain evidence="1">SJ11</strain>
    </source>
</reference>
<proteinExistence type="predicted"/>
<protein>
    <submittedName>
        <fullName evidence="1">Uncharacterized protein</fullName>
    </submittedName>
</protein>
<evidence type="ECO:0000313" key="2">
    <source>
        <dbReference type="Proteomes" id="UP001144341"/>
    </source>
</evidence>
<gene>
    <name evidence="1" type="ORF">O0931_07565</name>
</gene>
<accession>A0ABT4KZ79</accession>
<sequence>MHKQQLQQNLIYSHFSEDLFKQYQKHLGWYRFSLMTGVQGLLVPAEVGKLLRLKKGKRIGFTLWIYKASRKYKISRHLRNLLLPAKYKEQILSLERF</sequence>
<dbReference type="EMBL" id="JAPWGL010000002">
    <property type="protein sequence ID" value="MCZ4223153.1"/>
    <property type="molecule type" value="Genomic_DNA"/>
</dbReference>
<dbReference type="Proteomes" id="UP001144341">
    <property type="component" value="Unassembled WGS sequence"/>
</dbReference>
<evidence type="ECO:0000313" key="1">
    <source>
        <dbReference type="EMBL" id="MCZ4223153.1"/>
    </source>
</evidence>
<name>A0ABT4KZ79_9SPHI</name>
<comment type="caution">
    <text evidence="1">The sequence shown here is derived from an EMBL/GenBank/DDBJ whole genome shotgun (WGS) entry which is preliminary data.</text>
</comment>
<keyword evidence="2" id="KW-1185">Reference proteome</keyword>